<proteinExistence type="predicted"/>
<evidence type="ECO:0000256" key="1">
    <source>
        <dbReference type="SAM" id="MobiDB-lite"/>
    </source>
</evidence>
<accession>A0AAD4EF66</accession>
<keyword evidence="3" id="KW-1185">Reference proteome</keyword>
<gene>
    <name evidence="2" type="ORF">F5891DRAFT_1183583</name>
</gene>
<sequence length="118" mass="12794">MAFITIPASKKHKSLLDYDKDDADKESDANDDGKDDEPVQSQPTKMLTPPPTTSRKQKHRNKNSPSDPKPLAQIKEVTFIMSITSAAEMKKPASHNIAGFAPEPQNPKPGALGKSTGI</sequence>
<feature type="region of interest" description="Disordered" evidence="1">
    <location>
        <begin position="1"/>
        <end position="75"/>
    </location>
</feature>
<name>A0AAD4EF66_9AGAM</name>
<reference evidence="2" key="1">
    <citation type="journal article" date="2020" name="New Phytol.">
        <title>Comparative genomics reveals dynamic genome evolution in host specialist ectomycorrhizal fungi.</title>
        <authorList>
            <person name="Lofgren L.A."/>
            <person name="Nguyen N.H."/>
            <person name="Vilgalys R."/>
            <person name="Ruytinx J."/>
            <person name="Liao H.L."/>
            <person name="Branco S."/>
            <person name="Kuo A."/>
            <person name="LaButti K."/>
            <person name="Lipzen A."/>
            <person name="Andreopoulos W."/>
            <person name="Pangilinan J."/>
            <person name="Riley R."/>
            <person name="Hundley H."/>
            <person name="Na H."/>
            <person name="Barry K."/>
            <person name="Grigoriev I.V."/>
            <person name="Stajich J.E."/>
            <person name="Kennedy P.G."/>
        </authorList>
    </citation>
    <scope>NUCLEOTIDE SEQUENCE</scope>
    <source>
        <strain evidence="2">FC203</strain>
    </source>
</reference>
<evidence type="ECO:0000313" key="3">
    <source>
        <dbReference type="Proteomes" id="UP001195769"/>
    </source>
</evidence>
<protein>
    <submittedName>
        <fullName evidence="2">Uncharacterized protein</fullName>
    </submittedName>
</protein>
<feature type="compositionally biased region" description="Basic and acidic residues" evidence="1">
    <location>
        <begin position="14"/>
        <end position="32"/>
    </location>
</feature>
<organism evidence="2 3">
    <name type="scientific">Suillus fuscotomentosus</name>
    <dbReference type="NCBI Taxonomy" id="1912939"/>
    <lineage>
        <taxon>Eukaryota</taxon>
        <taxon>Fungi</taxon>
        <taxon>Dikarya</taxon>
        <taxon>Basidiomycota</taxon>
        <taxon>Agaricomycotina</taxon>
        <taxon>Agaricomycetes</taxon>
        <taxon>Agaricomycetidae</taxon>
        <taxon>Boletales</taxon>
        <taxon>Suillineae</taxon>
        <taxon>Suillaceae</taxon>
        <taxon>Suillus</taxon>
    </lineage>
</organism>
<dbReference type="AlphaFoldDB" id="A0AAD4EF66"/>
<comment type="caution">
    <text evidence="2">The sequence shown here is derived from an EMBL/GenBank/DDBJ whole genome shotgun (WGS) entry which is preliminary data.</text>
</comment>
<dbReference type="GeneID" id="64660598"/>
<evidence type="ECO:0000313" key="2">
    <source>
        <dbReference type="EMBL" id="KAG1904937.1"/>
    </source>
</evidence>
<dbReference type="RefSeq" id="XP_041230512.1">
    <property type="nucleotide sequence ID" value="XM_041366300.1"/>
</dbReference>
<dbReference type="Proteomes" id="UP001195769">
    <property type="component" value="Unassembled WGS sequence"/>
</dbReference>
<feature type="region of interest" description="Disordered" evidence="1">
    <location>
        <begin position="95"/>
        <end position="118"/>
    </location>
</feature>
<dbReference type="EMBL" id="JABBWK010000008">
    <property type="protein sequence ID" value="KAG1904937.1"/>
    <property type="molecule type" value="Genomic_DNA"/>
</dbReference>